<dbReference type="InterPro" id="IPR008878">
    <property type="entry name" value="Transposase_IS66_Orf2"/>
</dbReference>
<organism evidence="1 2">
    <name type="scientific">Roseicella frigidaeris</name>
    <dbReference type="NCBI Taxonomy" id="2230885"/>
    <lineage>
        <taxon>Bacteria</taxon>
        <taxon>Pseudomonadati</taxon>
        <taxon>Pseudomonadota</taxon>
        <taxon>Alphaproteobacteria</taxon>
        <taxon>Acetobacterales</taxon>
        <taxon>Roseomonadaceae</taxon>
        <taxon>Roseicella</taxon>
    </lineage>
</organism>
<dbReference type="NCBIfam" id="NF033819">
    <property type="entry name" value="IS66_TnpB"/>
    <property type="match status" value="1"/>
</dbReference>
<dbReference type="PANTHER" id="PTHR36455">
    <property type="match status" value="1"/>
</dbReference>
<dbReference type="RefSeq" id="WP_111472936.1">
    <property type="nucleotide sequence ID" value="NZ_QLIX01000078.1"/>
</dbReference>
<comment type="caution">
    <text evidence="1">The sequence shown here is derived from an EMBL/GenBank/DDBJ whole genome shotgun (WGS) entry which is preliminary data.</text>
</comment>
<reference evidence="2" key="1">
    <citation type="submission" date="2018-06" db="EMBL/GenBank/DDBJ databases">
        <authorList>
            <person name="Khan S.A."/>
        </authorList>
    </citation>
    <scope>NUCLEOTIDE SEQUENCE [LARGE SCALE GENOMIC DNA]</scope>
    <source>
        <strain evidence="2">DB-1506</strain>
    </source>
</reference>
<evidence type="ECO:0008006" key="3">
    <source>
        <dbReference type="Google" id="ProtNLM"/>
    </source>
</evidence>
<evidence type="ECO:0000313" key="2">
    <source>
        <dbReference type="Proteomes" id="UP000249065"/>
    </source>
</evidence>
<dbReference type="OrthoDB" id="9801450at2"/>
<dbReference type="AlphaFoldDB" id="A0A327LTM4"/>
<keyword evidence="2" id="KW-1185">Reference proteome</keyword>
<dbReference type="PANTHER" id="PTHR36455:SF1">
    <property type="entry name" value="BLR8292 PROTEIN"/>
    <property type="match status" value="1"/>
</dbReference>
<accession>A0A327LTM4</accession>
<sequence length="114" mass="12655">MIGPPAGTRIFLACGFTDMRRGMDGLAALVQQAFEQDPFTGAVYIFRGKRGRLVKCVWHDGQGLCLFAKRLERGHFPWPVTSSGTVALSTAQASMLLEGIEWRTPQRTWRPTAT</sequence>
<dbReference type="Proteomes" id="UP000249065">
    <property type="component" value="Unassembled WGS sequence"/>
</dbReference>
<evidence type="ECO:0000313" key="1">
    <source>
        <dbReference type="EMBL" id="RAI53716.1"/>
    </source>
</evidence>
<name>A0A327LTM4_9PROT</name>
<dbReference type="Pfam" id="PF05717">
    <property type="entry name" value="TnpB_IS66"/>
    <property type="match status" value="1"/>
</dbReference>
<gene>
    <name evidence="1" type="ORF">DOO78_26810</name>
</gene>
<dbReference type="EMBL" id="QLIX01000078">
    <property type="protein sequence ID" value="RAI53716.1"/>
    <property type="molecule type" value="Genomic_DNA"/>
</dbReference>
<proteinExistence type="predicted"/>
<protein>
    <recommendedName>
        <fullName evidence="3">Transposase</fullName>
    </recommendedName>
</protein>